<evidence type="ECO:0000256" key="1">
    <source>
        <dbReference type="SAM" id="Phobius"/>
    </source>
</evidence>
<evidence type="ECO:0008006" key="4">
    <source>
        <dbReference type="Google" id="ProtNLM"/>
    </source>
</evidence>
<evidence type="ECO:0000313" key="2">
    <source>
        <dbReference type="EMBL" id="RCH78094.1"/>
    </source>
</evidence>
<keyword evidence="1" id="KW-0812">Transmembrane</keyword>
<accession>A0A367IK84</accession>
<dbReference type="OrthoDB" id="515887at2759"/>
<dbReference type="AlphaFoldDB" id="A0A367IK84"/>
<reference evidence="2 3" key="1">
    <citation type="journal article" date="2018" name="G3 (Bethesda)">
        <title>Phylogenetic and Phylogenomic Definition of Rhizopus Species.</title>
        <authorList>
            <person name="Gryganskyi A.P."/>
            <person name="Golan J."/>
            <person name="Dolatabadi S."/>
            <person name="Mondo S."/>
            <person name="Robb S."/>
            <person name="Idnurm A."/>
            <person name="Muszewska A."/>
            <person name="Steczkiewicz K."/>
            <person name="Masonjones S."/>
            <person name="Liao H.L."/>
            <person name="Gajdeczka M.T."/>
            <person name="Anike F."/>
            <person name="Vuek A."/>
            <person name="Anishchenko I.M."/>
            <person name="Voigt K."/>
            <person name="de Hoog G.S."/>
            <person name="Smith M.E."/>
            <person name="Heitman J."/>
            <person name="Vilgalys R."/>
            <person name="Stajich J.E."/>
        </authorList>
    </citation>
    <scope>NUCLEOTIDE SEQUENCE [LARGE SCALE GENOMIC DNA]</scope>
    <source>
        <strain evidence="2 3">LSU 92-RS-03</strain>
    </source>
</reference>
<comment type="caution">
    <text evidence="2">The sequence shown here is derived from an EMBL/GenBank/DDBJ whole genome shotgun (WGS) entry which is preliminary data.</text>
</comment>
<sequence>MLIHVNNEPVTRSSANEDRYYVGLKLLSVFSMGCIGSGQMFLPIFYRKVLGLGTDKIAPLVSLTAMPYWTWLVDKTGEYKKVMIQNMLIALG</sequence>
<dbReference type="InterPro" id="IPR036259">
    <property type="entry name" value="MFS_trans_sf"/>
</dbReference>
<protein>
    <recommendedName>
        <fullName evidence="4">Major facilitator superfamily associated domain-containing protein</fullName>
    </recommendedName>
</protein>
<dbReference type="EMBL" id="PJQM01007500">
    <property type="protein sequence ID" value="RCH78094.1"/>
    <property type="molecule type" value="Genomic_DNA"/>
</dbReference>
<evidence type="ECO:0000313" key="3">
    <source>
        <dbReference type="Proteomes" id="UP000253551"/>
    </source>
</evidence>
<keyword evidence="1" id="KW-1133">Transmembrane helix</keyword>
<feature type="non-terminal residue" evidence="2">
    <location>
        <position position="92"/>
    </location>
</feature>
<keyword evidence="3" id="KW-1185">Reference proteome</keyword>
<gene>
    <name evidence="2" type="ORF">CU098_001877</name>
</gene>
<name>A0A367IK84_RHIST</name>
<organism evidence="2 3">
    <name type="scientific">Rhizopus stolonifer</name>
    <name type="common">Rhizopus nigricans</name>
    <dbReference type="NCBI Taxonomy" id="4846"/>
    <lineage>
        <taxon>Eukaryota</taxon>
        <taxon>Fungi</taxon>
        <taxon>Fungi incertae sedis</taxon>
        <taxon>Mucoromycota</taxon>
        <taxon>Mucoromycotina</taxon>
        <taxon>Mucoromycetes</taxon>
        <taxon>Mucorales</taxon>
        <taxon>Mucorineae</taxon>
        <taxon>Rhizopodaceae</taxon>
        <taxon>Rhizopus</taxon>
    </lineage>
</organism>
<feature type="transmembrane region" description="Helical" evidence="1">
    <location>
        <begin position="20"/>
        <end position="46"/>
    </location>
</feature>
<proteinExistence type="predicted"/>
<dbReference type="Proteomes" id="UP000253551">
    <property type="component" value="Unassembled WGS sequence"/>
</dbReference>
<keyword evidence="1" id="KW-0472">Membrane</keyword>
<dbReference type="SUPFAM" id="SSF103473">
    <property type="entry name" value="MFS general substrate transporter"/>
    <property type="match status" value="1"/>
</dbReference>